<evidence type="ECO:0000256" key="20">
    <source>
        <dbReference type="ARBA" id="ARBA00056148"/>
    </source>
</evidence>
<evidence type="ECO:0000256" key="13">
    <source>
        <dbReference type="ARBA" id="ARBA00023098"/>
    </source>
</evidence>
<keyword evidence="7" id="KW-0479">Metal-binding</keyword>
<dbReference type="PROSITE" id="PS00866">
    <property type="entry name" value="CPSASE_1"/>
    <property type="match status" value="1"/>
</dbReference>
<dbReference type="Proteomes" id="UP000789390">
    <property type="component" value="Unassembled WGS sequence"/>
</dbReference>
<dbReference type="EMBL" id="CAKKLH010000136">
    <property type="protein sequence ID" value="CAH0104397.1"/>
    <property type="molecule type" value="Genomic_DNA"/>
</dbReference>
<evidence type="ECO:0000256" key="15">
    <source>
        <dbReference type="ARBA" id="ARBA00023211"/>
    </source>
</evidence>
<dbReference type="SMART" id="SM00878">
    <property type="entry name" value="Biotin_carb_C"/>
    <property type="match status" value="1"/>
</dbReference>
<evidence type="ECO:0000256" key="18">
    <source>
        <dbReference type="ARBA" id="ARBA00048208"/>
    </source>
</evidence>
<evidence type="ECO:0000256" key="17">
    <source>
        <dbReference type="ARBA" id="ARBA00031557"/>
    </source>
</evidence>
<dbReference type="InterPro" id="IPR011761">
    <property type="entry name" value="ATP-grasp"/>
</dbReference>
<dbReference type="GO" id="GO:0005759">
    <property type="term" value="C:mitochondrial matrix"/>
    <property type="evidence" value="ECO:0007669"/>
    <property type="project" value="UniProtKB-SubCell"/>
</dbReference>
<evidence type="ECO:0000256" key="19">
    <source>
        <dbReference type="ARBA" id="ARBA00049495"/>
    </source>
</evidence>
<evidence type="ECO:0000256" key="21">
    <source>
        <dbReference type="PROSITE-ProRule" id="PRU00409"/>
    </source>
</evidence>
<dbReference type="PROSITE" id="PS50979">
    <property type="entry name" value="BC"/>
    <property type="match status" value="1"/>
</dbReference>
<dbReference type="SUPFAM" id="SSF52440">
    <property type="entry name" value="PreATP-grasp domain"/>
    <property type="match status" value="1"/>
</dbReference>
<dbReference type="FunFam" id="3.40.50.20:FF:000010">
    <property type="entry name" value="Propionyl-CoA carboxylase subunit alpha"/>
    <property type="match status" value="1"/>
</dbReference>
<dbReference type="SUPFAM" id="SSF56059">
    <property type="entry name" value="Glutathione synthetase ATP-binding domain-like"/>
    <property type="match status" value="1"/>
</dbReference>
<dbReference type="FunFam" id="3.30.470.20:FF:000028">
    <property type="entry name" value="Methylcrotonoyl-CoA carboxylase subunit alpha, mitochondrial"/>
    <property type="match status" value="1"/>
</dbReference>
<feature type="domain" description="Biotin carboxylation" evidence="24">
    <location>
        <begin position="49"/>
        <end position="514"/>
    </location>
</feature>
<keyword evidence="9 21" id="KW-0067">ATP-binding</keyword>
<gene>
    <name evidence="25" type="ORF">DGAL_LOCUS7298</name>
</gene>
<dbReference type="PANTHER" id="PTHR18866:SF33">
    <property type="entry name" value="METHYLCROTONOYL-COA CARBOXYLASE SUBUNIT ALPHA, MITOCHONDRIAL-RELATED"/>
    <property type="match status" value="1"/>
</dbReference>
<evidence type="ECO:0000256" key="1">
    <source>
        <dbReference type="ARBA" id="ARBA00001953"/>
    </source>
</evidence>
<dbReference type="AlphaFoldDB" id="A0A8J2RNS4"/>
<dbReference type="Gene3D" id="3.30.1490.20">
    <property type="entry name" value="ATP-grasp fold, A domain"/>
    <property type="match status" value="1"/>
</dbReference>
<dbReference type="Pfam" id="PF02785">
    <property type="entry name" value="Biotin_carb_C"/>
    <property type="match status" value="1"/>
</dbReference>
<dbReference type="InterPro" id="IPR000089">
    <property type="entry name" value="Biotin_lipoyl"/>
</dbReference>
<organism evidence="25 26">
    <name type="scientific">Daphnia galeata</name>
    <dbReference type="NCBI Taxonomy" id="27404"/>
    <lineage>
        <taxon>Eukaryota</taxon>
        <taxon>Metazoa</taxon>
        <taxon>Ecdysozoa</taxon>
        <taxon>Arthropoda</taxon>
        <taxon>Crustacea</taxon>
        <taxon>Branchiopoda</taxon>
        <taxon>Diplostraca</taxon>
        <taxon>Cladocera</taxon>
        <taxon>Anomopoda</taxon>
        <taxon>Daphniidae</taxon>
        <taxon>Daphnia</taxon>
    </lineage>
</organism>
<proteinExistence type="predicted"/>
<dbReference type="Gene3D" id="2.40.50.100">
    <property type="match status" value="1"/>
</dbReference>
<comment type="cofactor">
    <cofactor evidence="1">
        <name>biotin</name>
        <dbReference type="ChEBI" id="CHEBI:57586"/>
    </cofactor>
</comment>
<feature type="domain" description="ATP-grasp" evidence="23">
    <location>
        <begin position="168"/>
        <end position="365"/>
    </location>
</feature>
<evidence type="ECO:0000256" key="8">
    <source>
        <dbReference type="ARBA" id="ARBA00022741"/>
    </source>
</evidence>
<dbReference type="FunFam" id="2.40.50.100:FF:000003">
    <property type="entry name" value="Acetyl-CoA carboxylase biotin carboxyl carrier protein"/>
    <property type="match status" value="1"/>
</dbReference>
<evidence type="ECO:0000256" key="4">
    <source>
        <dbReference type="ARBA" id="ARBA00013050"/>
    </source>
</evidence>
<dbReference type="Gene3D" id="3.40.50.20">
    <property type="match status" value="1"/>
</dbReference>
<dbReference type="InterPro" id="IPR011764">
    <property type="entry name" value="Biotin_carboxylation_dom"/>
</dbReference>
<keyword evidence="16" id="KW-0092">Biotin</keyword>
<keyword evidence="10" id="KW-0460">Magnesium</keyword>
<comment type="catalytic activity">
    <reaction evidence="19">
        <text>propanoyl-CoA + hydrogencarbonate + ATP = (S)-methylmalonyl-CoA + ADP + phosphate + H(+)</text>
        <dbReference type="Rhea" id="RHEA:23720"/>
        <dbReference type="ChEBI" id="CHEBI:15378"/>
        <dbReference type="ChEBI" id="CHEBI:17544"/>
        <dbReference type="ChEBI" id="CHEBI:30616"/>
        <dbReference type="ChEBI" id="CHEBI:43474"/>
        <dbReference type="ChEBI" id="CHEBI:57327"/>
        <dbReference type="ChEBI" id="CHEBI:57392"/>
        <dbReference type="ChEBI" id="CHEBI:456216"/>
        <dbReference type="EC" id="6.4.1.3"/>
    </reaction>
    <physiologicalReaction direction="left-to-right" evidence="19">
        <dbReference type="Rhea" id="RHEA:23721"/>
    </physiologicalReaction>
</comment>
<evidence type="ECO:0000256" key="16">
    <source>
        <dbReference type="ARBA" id="ARBA00023267"/>
    </source>
</evidence>
<dbReference type="GO" id="GO:0016042">
    <property type="term" value="P:lipid catabolic process"/>
    <property type="evidence" value="ECO:0007669"/>
    <property type="project" value="UniProtKB-KW"/>
</dbReference>
<evidence type="ECO:0000256" key="3">
    <source>
        <dbReference type="ARBA" id="ARBA00005060"/>
    </source>
</evidence>
<dbReference type="InterPro" id="IPR011054">
    <property type="entry name" value="Rudment_hybrid_motif"/>
</dbReference>
<evidence type="ECO:0000259" key="24">
    <source>
        <dbReference type="PROSITE" id="PS50979"/>
    </source>
</evidence>
<dbReference type="InterPro" id="IPR005481">
    <property type="entry name" value="BC-like_N"/>
</dbReference>
<dbReference type="NCBIfam" id="NF006367">
    <property type="entry name" value="PRK08591.1"/>
    <property type="match status" value="1"/>
</dbReference>
<comment type="caution">
    <text evidence="25">The sequence shown here is derived from an EMBL/GenBank/DDBJ whole genome shotgun (WGS) entry which is preliminary data.</text>
</comment>
<keyword evidence="13" id="KW-0443">Lipid metabolism</keyword>
<dbReference type="InterPro" id="IPR013815">
    <property type="entry name" value="ATP_grasp_subdomain_1"/>
</dbReference>
<comment type="catalytic activity">
    <reaction evidence="18">
        <text>butanoyl-CoA + hydrogencarbonate + ATP = (2S)-ethylmalonyl-CoA + ADP + phosphate + H(+)</text>
        <dbReference type="Rhea" id="RHEA:59520"/>
        <dbReference type="ChEBI" id="CHEBI:15378"/>
        <dbReference type="ChEBI" id="CHEBI:17544"/>
        <dbReference type="ChEBI" id="CHEBI:30616"/>
        <dbReference type="ChEBI" id="CHEBI:43474"/>
        <dbReference type="ChEBI" id="CHEBI:57371"/>
        <dbReference type="ChEBI" id="CHEBI:60909"/>
        <dbReference type="ChEBI" id="CHEBI:456216"/>
    </reaction>
    <physiologicalReaction direction="left-to-right" evidence="18">
        <dbReference type="Rhea" id="RHEA:59521"/>
    </physiologicalReaction>
</comment>
<dbReference type="InterPro" id="IPR050856">
    <property type="entry name" value="Biotin_carboxylase_complex"/>
</dbReference>
<dbReference type="SUPFAM" id="SSF51230">
    <property type="entry name" value="Single hybrid motif"/>
    <property type="match status" value="1"/>
</dbReference>
<dbReference type="PROSITE" id="PS00188">
    <property type="entry name" value="BIOTIN"/>
    <property type="match status" value="1"/>
</dbReference>
<dbReference type="PROSITE" id="PS50975">
    <property type="entry name" value="ATP_GRASP"/>
    <property type="match status" value="1"/>
</dbReference>
<accession>A0A8J2RNS4</accession>
<comment type="function">
    <text evidence="20">This is one of the 2 subunits of the biotin-dependent propionyl-CoA carboxylase (PCC), a mitochondrial enzyme involved in the catabolism of odd chain fatty acids, branched-chain amino acids isoleucine, threonine, methionine, and valine and other metabolites. Propionyl-CoA carboxylase catalyzes the carboxylation of propionyl-CoA/propanoyl-CoA to D-methylmalonyl-CoA/(S)-methylmalonyl-CoA. Within the holoenzyme, the alpha subunit catalyzes the ATP-dependent carboxylation of the biotin carried by the biotin carboxyl carrier (BCC) domain, while the beta subunit then transfers the carboxyl group from carboxylated biotin to propionyl-CoA. Propionyl-CoA carboxylase also significantly acts on butyryl-CoA/butanoyl-CoA, which is converted to ethylmalonyl-CoA/(2S)-ethylmalonyl-CoA. Other alternative minor substrates include (2E)-butenoyl-CoA/crotonoyl-CoA.</text>
</comment>
<dbReference type="InterPro" id="IPR005482">
    <property type="entry name" value="Biotin_COase_C"/>
</dbReference>
<dbReference type="Pfam" id="PF00289">
    <property type="entry name" value="Biotin_carb_N"/>
    <property type="match status" value="1"/>
</dbReference>
<feature type="domain" description="Lipoyl-binding" evidence="22">
    <location>
        <begin position="660"/>
        <end position="735"/>
    </location>
</feature>
<evidence type="ECO:0000313" key="25">
    <source>
        <dbReference type="EMBL" id="CAH0104397.1"/>
    </source>
</evidence>
<dbReference type="Pfam" id="PF02786">
    <property type="entry name" value="CPSase_L_D2"/>
    <property type="match status" value="1"/>
</dbReference>
<evidence type="ECO:0000256" key="12">
    <source>
        <dbReference type="ARBA" id="ARBA00022963"/>
    </source>
</evidence>
<protein>
    <recommendedName>
        <fullName evidence="5">Propionyl-CoA carboxylase alpha chain, mitochondrial</fullName>
        <ecNumber evidence="4">6.4.1.3</ecNumber>
    </recommendedName>
    <alternativeName>
        <fullName evidence="17">Propanoyl-CoA:carbon dioxide ligase subunit alpha</fullName>
    </alternativeName>
</protein>
<keyword evidence="8 21" id="KW-0547">Nucleotide-binding</keyword>
<keyword evidence="15" id="KW-0464">Manganese</keyword>
<evidence type="ECO:0000256" key="9">
    <source>
        <dbReference type="ARBA" id="ARBA00022840"/>
    </source>
</evidence>
<evidence type="ECO:0000259" key="23">
    <source>
        <dbReference type="PROSITE" id="PS50975"/>
    </source>
</evidence>
<keyword evidence="11" id="KW-0809">Transit peptide</keyword>
<evidence type="ECO:0000256" key="7">
    <source>
        <dbReference type="ARBA" id="ARBA00022723"/>
    </source>
</evidence>
<evidence type="ECO:0000256" key="5">
    <source>
        <dbReference type="ARBA" id="ARBA00018058"/>
    </source>
</evidence>
<evidence type="ECO:0000259" key="22">
    <source>
        <dbReference type="PROSITE" id="PS50968"/>
    </source>
</evidence>
<dbReference type="InterPro" id="IPR041265">
    <property type="entry name" value="PCC_BT"/>
</dbReference>
<reference evidence="25" key="1">
    <citation type="submission" date="2021-11" db="EMBL/GenBank/DDBJ databases">
        <authorList>
            <person name="Schell T."/>
        </authorList>
    </citation>
    <scope>NUCLEOTIDE SEQUENCE</scope>
    <source>
        <strain evidence="25">M5</strain>
    </source>
</reference>
<evidence type="ECO:0000313" key="26">
    <source>
        <dbReference type="Proteomes" id="UP000789390"/>
    </source>
</evidence>
<dbReference type="GO" id="GO:0005524">
    <property type="term" value="F:ATP binding"/>
    <property type="evidence" value="ECO:0007669"/>
    <property type="project" value="UniProtKB-UniRule"/>
</dbReference>
<evidence type="ECO:0000256" key="11">
    <source>
        <dbReference type="ARBA" id="ARBA00022946"/>
    </source>
</evidence>
<dbReference type="SUPFAM" id="SSF51246">
    <property type="entry name" value="Rudiment single hybrid motif"/>
    <property type="match status" value="1"/>
</dbReference>
<dbReference type="Pfam" id="PF00364">
    <property type="entry name" value="Biotin_lipoyl"/>
    <property type="match status" value="1"/>
</dbReference>
<dbReference type="InterPro" id="IPR011053">
    <property type="entry name" value="Single_hybrid_motif"/>
</dbReference>
<dbReference type="GO" id="GO:0046872">
    <property type="term" value="F:metal ion binding"/>
    <property type="evidence" value="ECO:0007669"/>
    <property type="project" value="UniProtKB-KW"/>
</dbReference>
<evidence type="ECO:0000256" key="10">
    <source>
        <dbReference type="ARBA" id="ARBA00022842"/>
    </source>
</evidence>
<comment type="subcellular location">
    <subcellularLocation>
        <location evidence="2">Mitochondrion matrix</location>
    </subcellularLocation>
</comment>
<evidence type="ECO:0000256" key="6">
    <source>
        <dbReference type="ARBA" id="ARBA00022598"/>
    </source>
</evidence>
<dbReference type="CDD" id="cd06850">
    <property type="entry name" value="biotinyl_domain"/>
    <property type="match status" value="1"/>
</dbReference>
<keyword evidence="12" id="KW-0442">Lipid degradation</keyword>
<dbReference type="GO" id="GO:0004658">
    <property type="term" value="F:propionyl-CoA carboxylase activity"/>
    <property type="evidence" value="ECO:0007669"/>
    <property type="project" value="UniProtKB-EC"/>
</dbReference>
<name>A0A8J2RNS4_9CRUS</name>
<evidence type="ECO:0000256" key="2">
    <source>
        <dbReference type="ARBA" id="ARBA00004305"/>
    </source>
</evidence>
<dbReference type="InterPro" id="IPR016185">
    <property type="entry name" value="PreATP-grasp_dom_sf"/>
</dbReference>
<dbReference type="PROSITE" id="PS00867">
    <property type="entry name" value="CPSASE_2"/>
    <property type="match status" value="1"/>
</dbReference>
<dbReference type="PANTHER" id="PTHR18866">
    <property type="entry name" value="CARBOXYLASE:PYRUVATE/ACETYL-COA/PROPIONYL-COA CARBOXYLASE"/>
    <property type="match status" value="1"/>
</dbReference>
<evidence type="ECO:0000256" key="14">
    <source>
        <dbReference type="ARBA" id="ARBA00023128"/>
    </source>
</evidence>
<dbReference type="PROSITE" id="PS50968">
    <property type="entry name" value="BIOTINYL_LIPOYL"/>
    <property type="match status" value="1"/>
</dbReference>
<dbReference type="InterPro" id="IPR005479">
    <property type="entry name" value="CPAse_ATP-bd"/>
</dbReference>
<dbReference type="UniPathway" id="UPA00945">
    <property type="reaction ID" value="UER00908"/>
</dbReference>
<dbReference type="Gene3D" id="3.30.470.20">
    <property type="entry name" value="ATP-grasp fold, B domain"/>
    <property type="match status" value="1"/>
</dbReference>
<keyword evidence="14" id="KW-0496">Mitochondrion</keyword>
<keyword evidence="6" id="KW-0436">Ligase</keyword>
<dbReference type="OrthoDB" id="196847at2759"/>
<dbReference type="EC" id="6.4.1.3" evidence="4"/>
<dbReference type="InterPro" id="IPR001882">
    <property type="entry name" value="Biotin_BS"/>
</dbReference>
<keyword evidence="26" id="KW-1185">Reference proteome</keyword>
<dbReference type="Pfam" id="PF18140">
    <property type="entry name" value="PCC_BT"/>
    <property type="match status" value="1"/>
</dbReference>
<dbReference type="FunFam" id="3.30.1490.20:FF:000003">
    <property type="entry name" value="acetyl-CoA carboxylase isoform X1"/>
    <property type="match status" value="1"/>
</dbReference>
<dbReference type="Gene3D" id="3.30.700.30">
    <property type="match status" value="1"/>
</dbReference>
<sequence>MFYLRNIRFSVQPKSKLFGSIGCSFQKEYMRRSLSSFYTTEPINRNENTFDKILIANRGEIACRVIKTAKLMGIKTVAVHSTVDSNALHVKMADEAVCIGPPATRDSYLNIEKILSVIKQTGSQAVHPGYGFLSENAEFVNILEREGVTFIGPSAHAISGMGDKIESKKVAKEAGVHVIPGFDGVVADEEHCLQISRDIGYPVMIKASAGGGGKGMRIAWNDAEAREGFRLSKQEAASSFGDDRMLVEKFVDNPRHIEIQVLGDKQGNVIYLNERECSIQRRNQKVIEEAPSTFIDPATRKAMGQQAVTLAKKIGYCSAGTVEFLVDSKKNFYFLEMNTRLQVEHPITEMITGIDLVHQMIRIAKGYPLNLKQSDVPLRGWAIECRVYAEDPFKNFGLPSIGRLHQYIEPTFIPNVRCDSGIEEGSEISIYYDPMICKLACHGLTRDQALKTSVEALDSYVIRANCNVQFLKLHCLTLLRTGVTHNIPLLRDILTERRFVEGDINTKYLPEVYPNGFQGKQLELLEKHHLISIAGCLWATNELRSQTFSNEKNVNIMLNNNVRQWILSIGVMGEKSTCKIKLDEDCFFKASIEGRTYCIRSVFNLASPVIKAIVDDEIHLIQLISKKSNGNLRIRYKGTPFTVNILTTKSENYKTHMLEKPKVDVSKVVLSPMPGVVRSVNVQTGDTVSEGQEVLVMEAMKMQNKLTATATGKVKKVNCCSGDTVEEGTVLVELE</sequence>
<comment type="pathway">
    <text evidence="3">Metabolic intermediate metabolism; propanoyl-CoA degradation; succinyl-CoA from propanoyl-CoA: step 1/3.</text>
</comment>